<evidence type="ECO:0000259" key="1">
    <source>
        <dbReference type="Pfam" id="PF05678"/>
    </source>
</evidence>
<dbReference type="eggNOG" id="ENOG502SFRK">
    <property type="taxonomic scope" value="Eukaryota"/>
</dbReference>
<dbReference type="Pfam" id="PF05678">
    <property type="entry name" value="VQ"/>
    <property type="match status" value="1"/>
</dbReference>
<dbReference type="STRING" id="29730.A0A0D2NHX5"/>
<dbReference type="InterPro" id="IPR039608">
    <property type="entry name" value="VQ_1/10"/>
</dbReference>
<dbReference type="InterPro" id="IPR008889">
    <property type="entry name" value="VQ"/>
</dbReference>
<evidence type="ECO:0000313" key="3">
    <source>
        <dbReference type="Proteomes" id="UP000032304"/>
    </source>
</evidence>
<reference evidence="2 3" key="1">
    <citation type="journal article" date="2012" name="Nature">
        <title>Repeated polyploidization of Gossypium genomes and the evolution of spinnable cotton fibres.</title>
        <authorList>
            <person name="Paterson A.H."/>
            <person name="Wendel J.F."/>
            <person name="Gundlach H."/>
            <person name="Guo H."/>
            <person name="Jenkins J."/>
            <person name="Jin D."/>
            <person name="Llewellyn D."/>
            <person name="Showmaker K.C."/>
            <person name="Shu S."/>
            <person name="Udall J."/>
            <person name="Yoo M.J."/>
            <person name="Byers R."/>
            <person name="Chen W."/>
            <person name="Doron-Faigenboim A."/>
            <person name="Duke M.V."/>
            <person name="Gong L."/>
            <person name="Grimwood J."/>
            <person name="Grover C."/>
            <person name="Grupp K."/>
            <person name="Hu G."/>
            <person name="Lee T.H."/>
            <person name="Li J."/>
            <person name="Lin L."/>
            <person name="Liu T."/>
            <person name="Marler B.S."/>
            <person name="Page J.T."/>
            <person name="Roberts A.W."/>
            <person name="Romanel E."/>
            <person name="Sanders W.S."/>
            <person name="Szadkowski E."/>
            <person name="Tan X."/>
            <person name="Tang H."/>
            <person name="Xu C."/>
            <person name="Wang J."/>
            <person name="Wang Z."/>
            <person name="Zhang D."/>
            <person name="Zhang L."/>
            <person name="Ashrafi H."/>
            <person name="Bedon F."/>
            <person name="Bowers J.E."/>
            <person name="Brubaker C.L."/>
            <person name="Chee P.W."/>
            <person name="Das S."/>
            <person name="Gingle A.R."/>
            <person name="Haigler C.H."/>
            <person name="Harker D."/>
            <person name="Hoffmann L.V."/>
            <person name="Hovav R."/>
            <person name="Jones D.C."/>
            <person name="Lemke C."/>
            <person name="Mansoor S."/>
            <person name="ur Rahman M."/>
            <person name="Rainville L.N."/>
            <person name="Rambani A."/>
            <person name="Reddy U.K."/>
            <person name="Rong J.K."/>
            <person name="Saranga Y."/>
            <person name="Scheffler B.E."/>
            <person name="Scheffler J.A."/>
            <person name="Stelly D.M."/>
            <person name="Triplett B.A."/>
            <person name="Van Deynze A."/>
            <person name="Vaslin M.F."/>
            <person name="Waghmare V.N."/>
            <person name="Walford S.A."/>
            <person name="Wright R.J."/>
            <person name="Zaki E.A."/>
            <person name="Zhang T."/>
            <person name="Dennis E.S."/>
            <person name="Mayer K.F."/>
            <person name="Peterson D.G."/>
            <person name="Rokhsar D.S."/>
            <person name="Wang X."/>
            <person name="Schmutz J."/>
        </authorList>
    </citation>
    <scope>NUCLEOTIDE SEQUENCE [LARGE SCALE GENOMIC DNA]</scope>
</reference>
<organism evidence="2 3">
    <name type="scientific">Gossypium raimondii</name>
    <name type="common">Peruvian cotton</name>
    <name type="synonym">Gossypium klotzschianum subsp. raimondii</name>
    <dbReference type="NCBI Taxonomy" id="29730"/>
    <lineage>
        <taxon>Eukaryota</taxon>
        <taxon>Viridiplantae</taxon>
        <taxon>Streptophyta</taxon>
        <taxon>Embryophyta</taxon>
        <taxon>Tracheophyta</taxon>
        <taxon>Spermatophyta</taxon>
        <taxon>Magnoliopsida</taxon>
        <taxon>eudicotyledons</taxon>
        <taxon>Gunneridae</taxon>
        <taxon>Pentapetalae</taxon>
        <taxon>rosids</taxon>
        <taxon>malvids</taxon>
        <taxon>Malvales</taxon>
        <taxon>Malvaceae</taxon>
        <taxon>Malvoideae</taxon>
        <taxon>Gossypium</taxon>
    </lineage>
</organism>
<evidence type="ECO:0000313" key="2">
    <source>
        <dbReference type="EMBL" id="KJB12838.1"/>
    </source>
</evidence>
<proteinExistence type="predicted"/>
<feature type="domain" description="VQ" evidence="1">
    <location>
        <begin position="12"/>
        <end position="37"/>
    </location>
</feature>
<dbReference type="AlphaFoldDB" id="A0A0D2NHX5"/>
<dbReference type="Gramene" id="KJB12838">
    <property type="protein sequence ID" value="KJB12838"/>
    <property type="gene ID" value="B456_002G038600"/>
</dbReference>
<keyword evidence="3" id="KW-1185">Reference proteome</keyword>
<dbReference type="PANTHER" id="PTHR34777:SF1">
    <property type="entry name" value="VQ MOTIF-CONTAINING PROTEIN 10"/>
    <property type="match status" value="1"/>
</dbReference>
<dbReference type="Proteomes" id="UP000032304">
    <property type="component" value="Chromosome 2"/>
</dbReference>
<protein>
    <recommendedName>
        <fullName evidence="1">VQ domain-containing protein</fullName>
    </recommendedName>
</protein>
<dbReference type="OMA" id="VEDFWID"/>
<gene>
    <name evidence="2" type="ORF">B456_002G038600</name>
</gene>
<dbReference type="PANTHER" id="PTHR34777">
    <property type="entry name" value="VQ MOTIF-CONTAINING PROTEIN 10"/>
    <property type="match status" value="1"/>
</dbReference>
<name>A0A0D2NHX5_GOSRA</name>
<accession>A0A0D2NHX5</accession>
<dbReference type="EMBL" id="CM001741">
    <property type="protein sequence ID" value="KJB12838.1"/>
    <property type="molecule type" value="Genomic_DNA"/>
</dbReference>
<sequence>MENGRQPMKVVIINTKYVQTDATSFKSVVQELTGRDSKVATNPPRLRSRFYEEQVKKKEQAGVQTAAGVGSSTSSRPGDSILMKNLSFKELERLLKEMPPGDDLWWNMD</sequence>
<dbReference type="OrthoDB" id="691083at2759"/>
<dbReference type="KEGG" id="gra:105787155"/>